<dbReference type="EMBL" id="PFAY01000007">
    <property type="protein sequence ID" value="PIT93252.1"/>
    <property type="molecule type" value="Genomic_DNA"/>
</dbReference>
<dbReference type="Pfam" id="PF03724">
    <property type="entry name" value="META"/>
    <property type="match status" value="1"/>
</dbReference>
<feature type="domain" description="DUF306" evidence="1">
    <location>
        <begin position="200"/>
        <end position="295"/>
    </location>
</feature>
<gene>
    <name evidence="2" type="ORF">COU06_00960</name>
</gene>
<comment type="caution">
    <text evidence="2">The sequence shown here is derived from an EMBL/GenBank/DDBJ whole genome shotgun (WGS) entry which is preliminary data.</text>
</comment>
<protein>
    <recommendedName>
        <fullName evidence="1">DUF306 domain-containing protein</fullName>
    </recommendedName>
</protein>
<evidence type="ECO:0000259" key="1">
    <source>
        <dbReference type="Pfam" id="PF03724"/>
    </source>
</evidence>
<dbReference type="AlphaFoldDB" id="A0A2M6WKE5"/>
<dbReference type="PANTHER" id="PTHR35535">
    <property type="entry name" value="HEAT SHOCK PROTEIN HSLJ"/>
    <property type="match status" value="1"/>
</dbReference>
<dbReference type="Gene3D" id="2.40.128.270">
    <property type="match status" value="1"/>
</dbReference>
<dbReference type="InterPro" id="IPR053147">
    <property type="entry name" value="Hsp_HslJ-like"/>
</dbReference>
<sequence length="299" mass="32793">MKSKNSILILAVVVALGITILVSSSSKKDPVTPVENQAISPKDATYIIDGKPVTLTDGTSIVPTPFGSDSYMTTQYFGNEVELDLNKDGRVDTAFILTQTDGGASVFYYVVASLNTKNGYIGSNALLLGDRVAPQTTEVYKDSMIVVNYTDRNEGEGFTIDPSLGKSIYLILDSETNQFIEVSKDLDTANLNLRMKSWLWVSTTYNNGSKVTPRSSSSFVLTFNDDNNFSASTDCNHVGGQYELDNGEIVFKDMVSTMMYCEGSQENEFIKTLTETESYLFNAEGELILKLNTGSAIFR</sequence>
<dbReference type="InterPro" id="IPR038670">
    <property type="entry name" value="HslJ-like_sf"/>
</dbReference>
<accession>A0A2M6WKE5</accession>
<dbReference type="Proteomes" id="UP000229112">
    <property type="component" value="Unassembled WGS sequence"/>
</dbReference>
<organism evidence="2 3">
    <name type="scientific">Candidatus Harrisonbacteria bacterium CG10_big_fil_rev_8_21_14_0_10_38_8</name>
    <dbReference type="NCBI Taxonomy" id="1974582"/>
    <lineage>
        <taxon>Bacteria</taxon>
        <taxon>Candidatus Harrisoniibacteriota</taxon>
    </lineage>
</organism>
<evidence type="ECO:0000313" key="2">
    <source>
        <dbReference type="EMBL" id="PIT93252.1"/>
    </source>
</evidence>
<dbReference type="InterPro" id="IPR005184">
    <property type="entry name" value="DUF306_Meta_HslJ"/>
</dbReference>
<proteinExistence type="predicted"/>
<evidence type="ECO:0000313" key="3">
    <source>
        <dbReference type="Proteomes" id="UP000229112"/>
    </source>
</evidence>
<name>A0A2M6WKE5_9BACT</name>
<dbReference type="PANTHER" id="PTHR35535:SF2">
    <property type="entry name" value="DUF306 DOMAIN-CONTAINING PROTEIN"/>
    <property type="match status" value="1"/>
</dbReference>
<reference evidence="3" key="1">
    <citation type="submission" date="2017-09" db="EMBL/GenBank/DDBJ databases">
        <title>Depth-based differentiation of microbial function through sediment-hosted aquifers and enrichment of novel symbionts in the deep terrestrial subsurface.</title>
        <authorList>
            <person name="Probst A.J."/>
            <person name="Ladd B."/>
            <person name="Jarett J.K."/>
            <person name="Geller-Mcgrath D.E."/>
            <person name="Sieber C.M.K."/>
            <person name="Emerson J.B."/>
            <person name="Anantharaman K."/>
            <person name="Thomas B.C."/>
            <person name="Malmstrom R."/>
            <person name="Stieglmeier M."/>
            <person name="Klingl A."/>
            <person name="Woyke T."/>
            <person name="Ryan C.M."/>
            <person name="Banfield J.F."/>
        </authorList>
    </citation>
    <scope>NUCLEOTIDE SEQUENCE [LARGE SCALE GENOMIC DNA]</scope>
</reference>